<evidence type="ECO:0000256" key="2">
    <source>
        <dbReference type="ARBA" id="ARBA00010617"/>
    </source>
</evidence>
<name>A0ABS7TMY7_9BACT</name>
<comment type="similarity">
    <text evidence="2 5">Belongs to the cytochrome P450 family.</text>
</comment>
<evidence type="ECO:0000256" key="4">
    <source>
        <dbReference type="ARBA" id="ARBA00023004"/>
    </source>
</evidence>
<evidence type="ECO:0000256" key="1">
    <source>
        <dbReference type="ARBA" id="ARBA00001971"/>
    </source>
</evidence>
<keyword evidence="3 5" id="KW-0479">Metal-binding</keyword>
<dbReference type="Gene3D" id="1.10.630.10">
    <property type="entry name" value="Cytochrome P450"/>
    <property type="match status" value="1"/>
</dbReference>
<dbReference type="PRINTS" id="PR00465">
    <property type="entry name" value="EP450IV"/>
</dbReference>
<evidence type="ECO:0000313" key="7">
    <source>
        <dbReference type="Proteomes" id="UP001139031"/>
    </source>
</evidence>
<dbReference type="InterPro" id="IPR017972">
    <property type="entry name" value="Cyt_P450_CS"/>
</dbReference>
<dbReference type="InterPro" id="IPR002403">
    <property type="entry name" value="Cyt_P450_E_grp-IV"/>
</dbReference>
<dbReference type="EMBL" id="JAIRAU010000008">
    <property type="protein sequence ID" value="MBZ5709589.1"/>
    <property type="molecule type" value="Genomic_DNA"/>
</dbReference>
<dbReference type="RefSeq" id="WP_224191367.1">
    <property type="nucleotide sequence ID" value="NZ_JAIRAU010000008.1"/>
</dbReference>
<protein>
    <submittedName>
        <fullName evidence="6">Cytochrome P450</fullName>
    </submittedName>
</protein>
<comment type="caution">
    <text evidence="6">The sequence shown here is derived from an EMBL/GenBank/DDBJ whole genome shotgun (WGS) entry which is preliminary data.</text>
</comment>
<dbReference type="PROSITE" id="PS00086">
    <property type="entry name" value="CYTOCHROME_P450"/>
    <property type="match status" value="1"/>
</dbReference>
<evidence type="ECO:0000313" key="6">
    <source>
        <dbReference type="EMBL" id="MBZ5709589.1"/>
    </source>
</evidence>
<keyword evidence="5" id="KW-0560">Oxidoreductase</keyword>
<dbReference type="CDD" id="cd11053">
    <property type="entry name" value="CYP110-like"/>
    <property type="match status" value="1"/>
</dbReference>
<keyword evidence="5" id="KW-0349">Heme</keyword>
<organism evidence="6 7">
    <name type="scientific">Nannocystis pusilla</name>
    <dbReference type="NCBI Taxonomy" id="889268"/>
    <lineage>
        <taxon>Bacteria</taxon>
        <taxon>Pseudomonadati</taxon>
        <taxon>Myxococcota</taxon>
        <taxon>Polyangia</taxon>
        <taxon>Nannocystales</taxon>
        <taxon>Nannocystaceae</taxon>
        <taxon>Nannocystis</taxon>
    </lineage>
</organism>
<dbReference type="InterPro" id="IPR050121">
    <property type="entry name" value="Cytochrome_P450_monoxygenase"/>
</dbReference>
<dbReference type="InterPro" id="IPR001128">
    <property type="entry name" value="Cyt_P450"/>
</dbReference>
<reference evidence="6" key="1">
    <citation type="submission" date="2021-08" db="EMBL/GenBank/DDBJ databases">
        <authorList>
            <person name="Stevens D.C."/>
        </authorList>
    </citation>
    <scope>NUCLEOTIDE SEQUENCE</scope>
    <source>
        <strain evidence="6">DSM 53165</strain>
    </source>
</reference>
<dbReference type="PRINTS" id="PR00385">
    <property type="entry name" value="P450"/>
</dbReference>
<sequence length="449" mass="49812">MSTRSALPPGSKLTLLQTYRYLRDPYDYLARMLAENGDPFTAHVVNGDVVITGSPAGVQQIFSADPDTFAPFGVAAARPLVGDFSLLLLSGERHRKERKLLMPAFHGERMRAYGETIRAAAHAAAATWSKGQPFTFQNSSQWISLEVIIRAVFGVADAARVEAVRQAILEFVAATAPSILFFPFLQREFFGRGPWARFSRAREKLGFLISAELAARRSRPDEVGDDILSRMLAARHDDGAGMSDVEIHDELLTLLFAGHETSGIALAWAIYWLHRDRDRLEKLLAELDAAGEHPEPEVLARLPYLEAVVHETLRLYPIAPDAPRTLARPFELGGYRLPAGVCVAAATALLHVRPDIYPEPHEFRPERFINKKYSPFEYTPFGGGHRRCLGAAFALYEMKVVLATLLRHYRLALAEPREVKPGRRNVVLGPATGVRVTFQGPRRSGDSPA</sequence>
<accession>A0ABS7TMY7</accession>
<comment type="cofactor">
    <cofactor evidence="1">
        <name>heme</name>
        <dbReference type="ChEBI" id="CHEBI:30413"/>
    </cofactor>
</comment>
<dbReference type="SUPFAM" id="SSF48264">
    <property type="entry name" value="Cytochrome P450"/>
    <property type="match status" value="1"/>
</dbReference>
<proteinExistence type="inferred from homology"/>
<keyword evidence="5" id="KW-0503">Monooxygenase</keyword>
<dbReference type="InterPro" id="IPR036396">
    <property type="entry name" value="Cyt_P450_sf"/>
</dbReference>
<evidence type="ECO:0000256" key="3">
    <source>
        <dbReference type="ARBA" id="ARBA00022723"/>
    </source>
</evidence>
<evidence type="ECO:0000256" key="5">
    <source>
        <dbReference type="RuleBase" id="RU000461"/>
    </source>
</evidence>
<keyword evidence="4 5" id="KW-0408">Iron</keyword>
<keyword evidence="7" id="KW-1185">Reference proteome</keyword>
<dbReference type="Proteomes" id="UP001139031">
    <property type="component" value="Unassembled WGS sequence"/>
</dbReference>
<gene>
    <name evidence="6" type="ORF">K7C98_09980</name>
</gene>
<dbReference type="PANTHER" id="PTHR24305:SF166">
    <property type="entry name" value="CYTOCHROME P450 12A4, MITOCHONDRIAL-RELATED"/>
    <property type="match status" value="1"/>
</dbReference>
<dbReference type="Pfam" id="PF00067">
    <property type="entry name" value="p450"/>
    <property type="match status" value="1"/>
</dbReference>
<dbReference type="PANTHER" id="PTHR24305">
    <property type="entry name" value="CYTOCHROME P450"/>
    <property type="match status" value="1"/>
</dbReference>